<dbReference type="OrthoDB" id="340234at2"/>
<evidence type="ECO:0000313" key="1">
    <source>
        <dbReference type="EMBL" id="TGK37505.1"/>
    </source>
</evidence>
<protein>
    <submittedName>
        <fullName evidence="1">Uncharacterized protein</fullName>
    </submittedName>
</protein>
<sequence length="136" mass="14862">MNRQRKSVSALLGIFGLGTALFCFTVMLSGESCPAVSRSISYANSEEPLPPCHSTQTSSETDSGCTGCDLVFSGESVQLQNPELKPRPHWILGRIADVFSVTFPFSDRIDLGESPPTDRLFQHPSLLFLSSIRLLI</sequence>
<proteinExistence type="predicted"/>
<accession>A0A5F1YHD6</accession>
<gene>
    <name evidence="1" type="ORF">EHQ17_02850</name>
</gene>
<dbReference type="EMBL" id="RQFA01000014">
    <property type="protein sequence ID" value="TGK37505.1"/>
    <property type="molecule type" value="Genomic_DNA"/>
</dbReference>
<organism evidence="1 2">
    <name type="scientific">Leptospira gomenensis</name>
    <dbReference type="NCBI Taxonomy" id="2484974"/>
    <lineage>
        <taxon>Bacteria</taxon>
        <taxon>Pseudomonadati</taxon>
        <taxon>Spirochaetota</taxon>
        <taxon>Spirochaetia</taxon>
        <taxon>Leptospirales</taxon>
        <taxon>Leptospiraceae</taxon>
        <taxon>Leptospira</taxon>
    </lineage>
</organism>
<reference evidence="1" key="1">
    <citation type="journal article" date="2019" name="PLoS Negl. Trop. Dis.">
        <title>Revisiting the worldwide diversity of Leptospira species in the environment.</title>
        <authorList>
            <person name="Vincent A.T."/>
            <person name="Schiettekatte O."/>
            <person name="Bourhy P."/>
            <person name="Veyrier F.J."/>
            <person name="Picardeau M."/>
        </authorList>
    </citation>
    <scope>NUCLEOTIDE SEQUENCE [LARGE SCALE GENOMIC DNA]</scope>
    <source>
        <strain evidence="1">201800299</strain>
    </source>
</reference>
<keyword evidence="2" id="KW-1185">Reference proteome</keyword>
<dbReference type="RefSeq" id="WP_135595479.1">
    <property type="nucleotide sequence ID" value="NZ_RQEZ01000075.1"/>
</dbReference>
<dbReference type="AlphaFoldDB" id="A0A5F1YHD6"/>
<comment type="caution">
    <text evidence="1">The sequence shown here is derived from an EMBL/GenBank/DDBJ whole genome shotgun (WGS) entry which is preliminary data.</text>
</comment>
<evidence type="ECO:0000313" key="2">
    <source>
        <dbReference type="Proteomes" id="UP000298277"/>
    </source>
</evidence>
<dbReference type="Proteomes" id="UP000298277">
    <property type="component" value="Unassembled WGS sequence"/>
</dbReference>
<name>A0A5F1YHD6_9LEPT</name>